<dbReference type="PANTHER" id="PTHR22792">
    <property type="entry name" value="LUPUS LA PROTEIN-RELATED"/>
    <property type="match status" value="1"/>
</dbReference>
<dbReference type="SMR" id="A0A1D6ML45"/>
<accession>A0A1D6ML45</accession>
<dbReference type="AlphaFoldDB" id="A0A1D6ML45"/>
<proteinExistence type="predicted"/>
<dbReference type="CDD" id="cd07323">
    <property type="entry name" value="LAM"/>
    <property type="match status" value="1"/>
</dbReference>
<name>A0A1D6ML45_MAIZE</name>
<dbReference type="InParanoid" id="A0A1D6ML45"/>
<dbReference type="STRING" id="4577.A0A1D6ML45"/>
<dbReference type="PANTHER" id="PTHR22792:SF132">
    <property type="entry name" value="LA-RELATED PROTEIN 1"/>
    <property type="match status" value="1"/>
</dbReference>
<keyword evidence="1" id="KW-0694">RNA-binding</keyword>
<evidence type="ECO:0000256" key="1">
    <source>
        <dbReference type="ARBA" id="ARBA00022884"/>
    </source>
</evidence>
<dbReference type="GO" id="GO:0003723">
    <property type="term" value="F:RNA binding"/>
    <property type="evidence" value="ECO:0007669"/>
    <property type="project" value="UniProtKB-UniRule"/>
</dbReference>
<dbReference type="SUPFAM" id="SSF46785">
    <property type="entry name" value="Winged helix' DNA-binding domain"/>
    <property type="match status" value="1"/>
</dbReference>
<dbReference type="InterPro" id="IPR036388">
    <property type="entry name" value="WH-like_DNA-bd_sf"/>
</dbReference>
<dbReference type="InterPro" id="IPR036390">
    <property type="entry name" value="WH_DNA-bd_sf"/>
</dbReference>
<reference evidence="2" key="1">
    <citation type="submission" date="2015-12" db="EMBL/GenBank/DDBJ databases">
        <title>Update maize B73 reference genome by single molecule sequencing technologies.</title>
        <authorList>
            <consortium name="Maize Genome Sequencing Project"/>
            <person name="Ware D."/>
        </authorList>
    </citation>
    <scope>NUCLEOTIDE SEQUENCE [LARGE SCALE GENOMIC DNA]</scope>
    <source>
        <tissue evidence="2">Seedling</tissue>
    </source>
</reference>
<protein>
    <submittedName>
        <fullName evidence="2">La-related protein 1C</fullName>
    </submittedName>
</protein>
<dbReference type="InterPro" id="IPR006630">
    <property type="entry name" value="La_HTH"/>
</dbReference>
<dbReference type="InterPro" id="IPR045180">
    <property type="entry name" value="La_dom_prot"/>
</dbReference>
<evidence type="ECO:0000313" key="2">
    <source>
        <dbReference type="EMBL" id="ONM29932.1"/>
    </source>
</evidence>
<dbReference type="GO" id="GO:0005737">
    <property type="term" value="C:cytoplasm"/>
    <property type="evidence" value="ECO:0007669"/>
    <property type="project" value="UniProtKB-ARBA"/>
</dbReference>
<dbReference type="PROSITE" id="PS50961">
    <property type="entry name" value="HTH_LA"/>
    <property type="match status" value="1"/>
</dbReference>
<sequence>MSAHVYYFPAPTSEGIQGLPFVPLPASPQDVLIDPSRKNLLEQIEYYFSDDNLCKDLYLRQHMDGQGWVPLPLIAGFRQSAV</sequence>
<organism evidence="2">
    <name type="scientific">Zea mays</name>
    <name type="common">Maize</name>
    <dbReference type="NCBI Taxonomy" id="4577"/>
    <lineage>
        <taxon>Eukaryota</taxon>
        <taxon>Viridiplantae</taxon>
        <taxon>Streptophyta</taxon>
        <taxon>Embryophyta</taxon>
        <taxon>Tracheophyta</taxon>
        <taxon>Spermatophyta</taxon>
        <taxon>Magnoliopsida</taxon>
        <taxon>Liliopsida</taxon>
        <taxon>Poales</taxon>
        <taxon>Poaceae</taxon>
        <taxon>PACMAD clade</taxon>
        <taxon>Panicoideae</taxon>
        <taxon>Andropogonodae</taxon>
        <taxon>Andropogoneae</taxon>
        <taxon>Tripsacinae</taxon>
        <taxon>Zea</taxon>
    </lineage>
</organism>
<dbReference type="Pfam" id="PF05383">
    <property type="entry name" value="La"/>
    <property type="match status" value="1"/>
</dbReference>
<dbReference type="EMBL" id="CM007649">
    <property type="protein sequence ID" value="ONM29932.1"/>
    <property type="molecule type" value="Genomic_DNA"/>
</dbReference>
<gene>
    <name evidence="2" type="ORF">ZEAMMB73_Zm00001d039779</name>
</gene>
<dbReference type="Gene3D" id="1.10.10.10">
    <property type="entry name" value="Winged helix-like DNA-binding domain superfamily/Winged helix DNA-binding domain"/>
    <property type="match status" value="1"/>
</dbReference>
<dbReference type="SMART" id="SM00715">
    <property type="entry name" value="LA"/>
    <property type="match status" value="1"/>
</dbReference>